<proteinExistence type="predicted"/>
<dbReference type="AlphaFoldDB" id="A0A699TBY8"/>
<evidence type="ECO:0000313" key="1">
    <source>
        <dbReference type="EMBL" id="GFD07380.1"/>
    </source>
</evidence>
<comment type="caution">
    <text evidence="1">The sequence shown here is derived from an EMBL/GenBank/DDBJ whole genome shotgun (WGS) entry which is preliminary data.</text>
</comment>
<feature type="non-terminal residue" evidence="1">
    <location>
        <position position="118"/>
    </location>
</feature>
<name>A0A699TBY8_TANCI</name>
<organism evidence="1">
    <name type="scientific">Tanacetum cinerariifolium</name>
    <name type="common">Dalmatian daisy</name>
    <name type="synonym">Chrysanthemum cinerariifolium</name>
    <dbReference type="NCBI Taxonomy" id="118510"/>
    <lineage>
        <taxon>Eukaryota</taxon>
        <taxon>Viridiplantae</taxon>
        <taxon>Streptophyta</taxon>
        <taxon>Embryophyta</taxon>
        <taxon>Tracheophyta</taxon>
        <taxon>Spermatophyta</taxon>
        <taxon>Magnoliopsida</taxon>
        <taxon>eudicotyledons</taxon>
        <taxon>Gunneridae</taxon>
        <taxon>Pentapetalae</taxon>
        <taxon>asterids</taxon>
        <taxon>campanulids</taxon>
        <taxon>Asterales</taxon>
        <taxon>Asteraceae</taxon>
        <taxon>Asteroideae</taxon>
        <taxon>Anthemideae</taxon>
        <taxon>Anthemidinae</taxon>
        <taxon>Tanacetum</taxon>
    </lineage>
</organism>
<accession>A0A699TBY8</accession>
<gene>
    <name evidence="1" type="ORF">Tci_879349</name>
</gene>
<dbReference type="PANTHER" id="PTHR11439:SF495">
    <property type="entry name" value="REVERSE TRANSCRIPTASE, RNA-DEPENDENT DNA POLYMERASE-RELATED"/>
    <property type="match status" value="1"/>
</dbReference>
<protein>
    <submittedName>
        <fullName evidence="1">Uncharacterized mitochondrial protein AtMg00810-like</fullName>
    </submittedName>
</protein>
<dbReference type="PANTHER" id="PTHR11439">
    <property type="entry name" value="GAG-POL-RELATED RETROTRANSPOSON"/>
    <property type="match status" value="1"/>
</dbReference>
<dbReference type="EMBL" id="BKCJ011231145">
    <property type="protein sequence ID" value="GFD07380.1"/>
    <property type="molecule type" value="Genomic_DNA"/>
</dbReference>
<sequence length="118" mass="13482">MSIMGEMTFFLGLQVNQSPCGIFINQSKYVLEILNKYGMESCDPVGTLLEIKDKLDTDQNGTPVDATKYRSMIGALMYLMSSRPDIVHATCFCARYQAKPTEKHLKEVKRIFRYLWGT</sequence>
<reference evidence="1" key="1">
    <citation type="journal article" date="2019" name="Sci. Rep.">
        <title>Draft genome of Tanacetum cinerariifolium, the natural source of mosquito coil.</title>
        <authorList>
            <person name="Yamashiro T."/>
            <person name="Shiraishi A."/>
            <person name="Satake H."/>
            <person name="Nakayama K."/>
        </authorList>
    </citation>
    <scope>NUCLEOTIDE SEQUENCE</scope>
</reference>